<dbReference type="EMBL" id="FMTS01000003">
    <property type="protein sequence ID" value="SCW61776.1"/>
    <property type="molecule type" value="Genomic_DNA"/>
</dbReference>
<evidence type="ECO:0000313" key="2">
    <source>
        <dbReference type="EMBL" id="SCW61776.1"/>
    </source>
</evidence>
<evidence type="ECO:0000256" key="1">
    <source>
        <dbReference type="SAM" id="SignalP"/>
    </source>
</evidence>
<sequence>MQLSKRKGRLTAALGLMTAGLFAGAGAHAQQASQNINDDTSTDSGLTRVDTAILFYQEAGGRVKATEPVASFTLNDDSGDVLHVKLTADTLTGATPNGAAPWTHDQTFITPSKTQGQKTTVTSASGNSTLVTIPGTDVTARQYTVAANTLPVDSGFRDQRYAIDLGYTGTRDNGDRLSFGGSYSSEHDYSSMSANVGYARDFNDKNTTASVALNFESDTSKPYFGTPEPLTQMSGTLKGGNRQKTVVDLVAGVSQVMNRYWLMQVNYSLGDTSGYQTDPYRIISVVDGESGAPVRYLYESRPASRLRQSLYIGNKLALWGTVADVSARLYHDSWGINAETLEVAERIPLTSFLYVEPSYRYYHQTRANFFRDYLIDGQALPENASSDSRLASFDASTIGLKLGMRVRGNDELYLRAASYQQTGTSHPSYAVGDLRQENLFTGVKATSVILGYSFAFY</sequence>
<dbReference type="Pfam" id="PF12094">
    <property type="entry name" value="DUF3570"/>
    <property type="match status" value="1"/>
</dbReference>
<dbReference type="STRING" id="260084.SAMN02927928_2253"/>
<keyword evidence="1" id="KW-0732">Signal</keyword>
<dbReference type="InterPro" id="IPR021953">
    <property type="entry name" value="DUF3570"/>
</dbReference>
<protein>
    <recommendedName>
        <fullName evidence="4">DUF3570 domain-containing protein</fullName>
    </recommendedName>
</protein>
<evidence type="ECO:0008006" key="4">
    <source>
        <dbReference type="Google" id="ProtNLM"/>
    </source>
</evidence>
<reference evidence="3" key="1">
    <citation type="submission" date="2016-10" db="EMBL/GenBank/DDBJ databases">
        <authorList>
            <person name="Varghese N."/>
            <person name="Submissions S."/>
        </authorList>
    </citation>
    <scope>NUCLEOTIDE SEQUENCE [LARGE SCALE GENOMIC DNA]</scope>
    <source>
        <strain evidence="3">CGMCC 1.3431</strain>
    </source>
</reference>
<feature type="chain" id="PRO_5011522690" description="DUF3570 domain-containing protein" evidence="1">
    <location>
        <begin position="30"/>
        <end position="457"/>
    </location>
</feature>
<dbReference type="Proteomes" id="UP000199150">
    <property type="component" value="Unassembled WGS sequence"/>
</dbReference>
<accession>A0A1G4RYG7</accession>
<organism evidence="2 3">
    <name type="scientific">Asticcacaulis taihuensis</name>
    <dbReference type="NCBI Taxonomy" id="260084"/>
    <lineage>
        <taxon>Bacteria</taxon>
        <taxon>Pseudomonadati</taxon>
        <taxon>Pseudomonadota</taxon>
        <taxon>Alphaproteobacteria</taxon>
        <taxon>Caulobacterales</taxon>
        <taxon>Caulobacteraceae</taxon>
        <taxon>Asticcacaulis</taxon>
    </lineage>
</organism>
<dbReference type="AlphaFoldDB" id="A0A1G4RYG7"/>
<dbReference type="RefSeq" id="WP_170828286.1">
    <property type="nucleotide sequence ID" value="NZ_CBCRYE010000001.1"/>
</dbReference>
<evidence type="ECO:0000313" key="3">
    <source>
        <dbReference type="Proteomes" id="UP000199150"/>
    </source>
</evidence>
<proteinExistence type="predicted"/>
<feature type="signal peptide" evidence="1">
    <location>
        <begin position="1"/>
        <end position="29"/>
    </location>
</feature>
<name>A0A1G4RYG7_9CAUL</name>
<keyword evidence="3" id="KW-1185">Reference proteome</keyword>
<gene>
    <name evidence="2" type="ORF">SAMN02927928_2253</name>
</gene>